<feature type="transmembrane region" description="Helical" evidence="2">
    <location>
        <begin position="57"/>
        <end position="79"/>
    </location>
</feature>
<feature type="transmembrane region" description="Helical" evidence="2">
    <location>
        <begin position="323"/>
        <end position="343"/>
    </location>
</feature>
<feature type="transmembrane region" description="Helical" evidence="2">
    <location>
        <begin position="34"/>
        <end position="51"/>
    </location>
</feature>
<feature type="transmembrane region" description="Helical" evidence="2">
    <location>
        <begin position="125"/>
        <end position="145"/>
    </location>
</feature>
<keyword evidence="2" id="KW-0472">Membrane</keyword>
<evidence type="ECO:0000256" key="2">
    <source>
        <dbReference type="SAM" id="Phobius"/>
    </source>
</evidence>
<keyword evidence="2" id="KW-0812">Transmembrane</keyword>
<gene>
    <name evidence="3" type="ORF">OB955_09290</name>
</gene>
<feature type="transmembrane region" description="Helical" evidence="2">
    <location>
        <begin position="227"/>
        <end position="243"/>
    </location>
</feature>
<feature type="transmembrane region" description="Helical" evidence="2">
    <location>
        <begin position="202"/>
        <end position="221"/>
    </location>
</feature>
<protein>
    <submittedName>
        <fullName evidence="3">Uncharacterized protein</fullName>
    </submittedName>
</protein>
<comment type="caution">
    <text evidence="3">The sequence shown here is derived from an EMBL/GenBank/DDBJ whole genome shotgun (WGS) entry which is preliminary data.</text>
</comment>
<dbReference type="EMBL" id="JAOPKB010000004">
    <property type="protein sequence ID" value="MCU4972936.1"/>
    <property type="molecule type" value="Genomic_DNA"/>
</dbReference>
<feature type="transmembrane region" description="Helical" evidence="2">
    <location>
        <begin position="255"/>
        <end position="272"/>
    </location>
</feature>
<feature type="transmembrane region" description="Helical" evidence="2">
    <location>
        <begin position="292"/>
        <end position="311"/>
    </location>
</feature>
<dbReference type="Proteomes" id="UP001320972">
    <property type="component" value="Unassembled WGS sequence"/>
</dbReference>
<evidence type="ECO:0000313" key="3">
    <source>
        <dbReference type="EMBL" id="MCU4972936.1"/>
    </source>
</evidence>
<feature type="region of interest" description="Disordered" evidence="1">
    <location>
        <begin position="1"/>
        <end position="22"/>
    </location>
</feature>
<evidence type="ECO:0000313" key="4">
    <source>
        <dbReference type="Proteomes" id="UP001320972"/>
    </source>
</evidence>
<reference evidence="3 4" key="1">
    <citation type="submission" date="2022-09" db="EMBL/GenBank/DDBJ databases">
        <title>Enrichment on poylsaccharides allowed isolation of novel metabolic and taxonomic groups of Haloarchaea.</title>
        <authorList>
            <person name="Sorokin D.Y."/>
            <person name="Elcheninov A.G."/>
            <person name="Khizhniak T.V."/>
            <person name="Kolganova T.V."/>
            <person name="Kublanov I.V."/>
        </authorList>
    </citation>
    <scope>NUCLEOTIDE SEQUENCE [LARGE SCALE GENOMIC DNA]</scope>
    <source>
        <strain evidence="3 4">AArc-m2/3/4</strain>
    </source>
</reference>
<evidence type="ECO:0000256" key="1">
    <source>
        <dbReference type="SAM" id="MobiDB-lite"/>
    </source>
</evidence>
<feature type="transmembrane region" description="Helical" evidence="2">
    <location>
        <begin position="100"/>
        <end position="119"/>
    </location>
</feature>
<accession>A0ABT2QDG3</accession>
<name>A0ABT2QDG3_9EURY</name>
<proteinExistence type="predicted"/>
<sequence>MMESDGGVEKSDSQTDDSTPADFDTFLEENQSKFAIMGIFGTVSLFISGLGPDTQDILLQIGTVASLAIFSLSAIHIVIDSTKELRRSRGSFPKLDELSYSTLSVCTVALLITVVVWTLQFQEAIQLIVELILLIIVVLLSTYLYPEWVNNNRTITIEGNEYPTDPIGKTLDAIITPTSCFISYLVAIQVYGIEIGRHFEGLYSLDQLFLLPVIVLFFLFLFLTRESLIGVVLIVSSILNIGLKSAFSNPWKIRTSLIISYAMSGILTWAVLQHVPEGVGYYSIRGTHWEIYTLSIFSVIGVLYFAILTMGRGMRPTNGAKRFCQVVAIIFTAVIIYEIFITVPNGIRVISV</sequence>
<organism evidence="3 4">
    <name type="scientific">Natronoglomus mannanivorans</name>
    <dbReference type="NCBI Taxonomy" id="2979990"/>
    <lineage>
        <taxon>Archaea</taxon>
        <taxon>Methanobacteriati</taxon>
        <taxon>Methanobacteriota</taxon>
        <taxon>Stenosarchaea group</taxon>
        <taxon>Halobacteria</taxon>
        <taxon>Halobacteriales</taxon>
        <taxon>Natrialbaceae</taxon>
        <taxon>Natronoglomus</taxon>
    </lineage>
</organism>
<dbReference type="RefSeq" id="WP_338007662.1">
    <property type="nucleotide sequence ID" value="NZ_JAOPKB010000004.1"/>
</dbReference>
<keyword evidence="2" id="KW-1133">Transmembrane helix</keyword>
<keyword evidence="4" id="KW-1185">Reference proteome</keyword>